<protein>
    <submittedName>
        <fullName evidence="1">Uncharacterized protein</fullName>
    </submittedName>
</protein>
<evidence type="ECO:0000313" key="2">
    <source>
        <dbReference type="Proteomes" id="UP000242450"/>
    </source>
</evidence>
<proteinExistence type="predicted"/>
<dbReference type="AlphaFoldDB" id="A0A212DH99"/>
<dbReference type="EMBL" id="MKHE01000002">
    <property type="protein sequence ID" value="OWK17552.1"/>
    <property type="molecule type" value="Genomic_DNA"/>
</dbReference>
<dbReference type="Proteomes" id="UP000242450">
    <property type="component" value="Chromosome 2"/>
</dbReference>
<sequence length="67" mass="6859">MPGSPERAMAWECPAKLPSPPAKPFLTLRALGAKPSALQGGWPSLGACPEQLSLVSVQGPRAGPPAQ</sequence>
<evidence type="ECO:0000313" key="1">
    <source>
        <dbReference type="EMBL" id="OWK17552.1"/>
    </source>
</evidence>
<name>A0A212DH99_CEREH</name>
<comment type="caution">
    <text evidence="1">The sequence shown here is derived from an EMBL/GenBank/DDBJ whole genome shotgun (WGS) entry which is preliminary data.</text>
</comment>
<keyword evidence="2" id="KW-1185">Reference proteome</keyword>
<gene>
    <name evidence="1" type="ORF">Celaphus_00013170</name>
</gene>
<reference evidence="1 2" key="1">
    <citation type="journal article" date="2018" name="Mol. Genet. Genomics">
        <title>The red deer Cervus elaphus genome CerEla1.0: sequencing, annotating, genes, and chromosomes.</title>
        <authorList>
            <person name="Bana N.A."/>
            <person name="Nyiri A."/>
            <person name="Nagy J."/>
            <person name="Frank K."/>
            <person name="Nagy T."/>
            <person name="Steger V."/>
            <person name="Schiller M."/>
            <person name="Lakatos P."/>
            <person name="Sugar L."/>
            <person name="Horn P."/>
            <person name="Barta E."/>
            <person name="Orosz L."/>
        </authorList>
    </citation>
    <scope>NUCLEOTIDE SEQUENCE [LARGE SCALE GENOMIC DNA]</scope>
    <source>
        <strain evidence="1">Hungarian</strain>
    </source>
</reference>
<accession>A0A212DH99</accession>
<organism evidence="1 2">
    <name type="scientific">Cervus elaphus hippelaphus</name>
    <name type="common">European red deer</name>
    <dbReference type="NCBI Taxonomy" id="46360"/>
    <lineage>
        <taxon>Eukaryota</taxon>
        <taxon>Metazoa</taxon>
        <taxon>Chordata</taxon>
        <taxon>Craniata</taxon>
        <taxon>Vertebrata</taxon>
        <taxon>Euteleostomi</taxon>
        <taxon>Mammalia</taxon>
        <taxon>Eutheria</taxon>
        <taxon>Laurasiatheria</taxon>
        <taxon>Artiodactyla</taxon>
        <taxon>Ruminantia</taxon>
        <taxon>Pecora</taxon>
        <taxon>Cervidae</taxon>
        <taxon>Cervinae</taxon>
        <taxon>Cervus</taxon>
    </lineage>
</organism>